<dbReference type="GO" id="GO:0005840">
    <property type="term" value="C:ribosome"/>
    <property type="evidence" value="ECO:0007669"/>
    <property type="project" value="UniProtKB-KW"/>
</dbReference>
<dbReference type="SUPFAM" id="SSF52166">
    <property type="entry name" value="Ribosomal protein L4"/>
    <property type="match status" value="1"/>
</dbReference>
<dbReference type="GO" id="GO:0006412">
    <property type="term" value="P:translation"/>
    <property type="evidence" value="ECO:0007669"/>
    <property type="project" value="UniProtKB-UniRule"/>
</dbReference>
<dbReference type="GO" id="GO:0019843">
    <property type="term" value="F:rRNA binding"/>
    <property type="evidence" value="ECO:0007669"/>
    <property type="project" value="UniProtKB-UniRule"/>
</dbReference>
<dbReference type="HAMAP" id="MF_01328_B">
    <property type="entry name" value="Ribosomal_uL4_B"/>
    <property type="match status" value="1"/>
</dbReference>
<evidence type="ECO:0000256" key="1">
    <source>
        <dbReference type="ARBA" id="ARBA00010528"/>
    </source>
</evidence>
<evidence type="ECO:0000313" key="7">
    <source>
        <dbReference type="EMBL" id="PIQ69111.1"/>
    </source>
</evidence>
<dbReference type="EMBL" id="PCVG01000011">
    <property type="protein sequence ID" value="PIQ69111.1"/>
    <property type="molecule type" value="Genomic_DNA"/>
</dbReference>
<comment type="function">
    <text evidence="5">One of the primary rRNA binding proteins, this protein initially binds near the 5'-end of the 23S rRNA. It is important during the early stages of 50S assembly. It makes multiple contacts with different domains of the 23S rRNA in the assembled 50S subunit and ribosome.</text>
</comment>
<comment type="function">
    <text evidence="5">Forms part of the polypeptide exit tunnel.</text>
</comment>
<dbReference type="Gene3D" id="3.40.1370.10">
    <property type="match status" value="1"/>
</dbReference>
<name>A0A2H0KCX5_9BACT</name>
<dbReference type="PANTHER" id="PTHR10746">
    <property type="entry name" value="50S RIBOSOMAL PROTEIN L4"/>
    <property type="match status" value="1"/>
</dbReference>
<dbReference type="InterPro" id="IPR002136">
    <property type="entry name" value="Ribosomal_uL4"/>
</dbReference>
<keyword evidence="5" id="KW-0699">rRNA-binding</keyword>
<dbReference type="InterPro" id="IPR023574">
    <property type="entry name" value="Ribosomal_uL4_dom_sf"/>
</dbReference>
<organism evidence="7 8">
    <name type="scientific">Candidatus Taylorbacteria bacterium CG11_big_fil_rev_8_21_14_0_20_46_11</name>
    <dbReference type="NCBI Taxonomy" id="1975025"/>
    <lineage>
        <taxon>Bacteria</taxon>
        <taxon>Candidatus Tayloriibacteriota</taxon>
    </lineage>
</organism>
<keyword evidence="3 5" id="KW-0687">Ribonucleoprotein</keyword>
<dbReference type="Proteomes" id="UP000229342">
    <property type="component" value="Unassembled WGS sequence"/>
</dbReference>
<evidence type="ECO:0000256" key="2">
    <source>
        <dbReference type="ARBA" id="ARBA00022980"/>
    </source>
</evidence>
<dbReference type="InterPro" id="IPR013005">
    <property type="entry name" value="Ribosomal_uL4-like"/>
</dbReference>
<comment type="caution">
    <text evidence="7">The sequence shown here is derived from an EMBL/GenBank/DDBJ whole genome shotgun (WGS) entry which is preliminary data.</text>
</comment>
<proteinExistence type="inferred from homology"/>
<comment type="similarity">
    <text evidence="1 5">Belongs to the universal ribosomal protein uL4 family.</text>
</comment>
<keyword evidence="2 5" id="KW-0689">Ribosomal protein</keyword>
<evidence type="ECO:0000256" key="6">
    <source>
        <dbReference type="SAM" id="MobiDB-lite"/>
    </source>
</evidence>
<feature type="compositionally biased region" description="Polar residues" evidence="6">
    <location>
        <begin position="39"/>
        <end position="49"/>
    </location>
</feature>
<accession>A0A2H0KCX5</accession>
<sequence>MEHIVYNQEGKETGKITLPPAVFGVSFNADLIHQVATSLTSSARSGTAHTKTRGDVSGGGKKPWRQKGTGRARHGSTRSPIWVGGGVAHGPRSDKNYTRKVNRQMKNKAFYSALSTKLRDGEVLFLENLTLSKIKTKDAREVLAHVSKIPGFESVEKKKANSAFFVTAGKSASVEKSFRNIGNVAVGEARNLNLLDVLTYKYIVVTNPPESIKALTRSSK</sequence>
<reference evidence="7 8" key="1">
    <citation type="submission" date="2017-09" db="EMBL/GenBank/DDBJ databases">
        <title>Depth-based differentiation of microbial function through sediment-hosted aquifers and enrichment of novel symbionts in the deep terrestrial subsurface.</title>
        <authorList>
            <person name="Probst A.J."/>
            <person name="Ladd B."/>
            <person name="Jarett J.K."/>
            <person name="Geller-Mcgrath D.E."/>
            <person name="Sieber C.M."/>
            <person name="Emerson J.B."/>
            <person name="Anantharaman K."/>
            <person name="Thomas B.C."/>
            <person name="Malmstrom R."/>
            <person name="Stieglmeier M."/>
            <person name="Klingl A."/>
            <person name="Woyke T."/>
            <person name="Ryan C.M."/>
            <person name="Banfield J.F."/>
        </authorList>
    </citation>
    <scope>NUCLEOTIDE SEQUENCE [LARGE SCALE GENOMIC DNA]</scope>
    <source>
        <strain evidence="7">CG11_big_fil_rev_8_21_14_0_20_46_11</strain>
    </source>
</reference>
<dbReference type="Pfam" id="PF00573">
    <property type="entry name" value="Ribosomal_L4"/>
    <property type="match status" value="1"/>
</dbReference>
<gene>
    <name evidence="5" type="primary">rplD</name>
    <name evidence="7" type="ORF">COV91_00425</name>
</gene>
<dbReference type="AlphaFoldDB" id="A0A2H0KCX5"/>
<comment type="subunit">
    <text evidence="5">Part of the 50S ribosomal subunit.</text>
</comment>
<evidence type="ECO:0000256" key="3">
    <source>
        <dbReference type="ARBA" id="ARBA00023274"/>
    </source>
</evidence>
<feature type="region of interest" description="Disordered" evidence="6">
    <location>
        <begin position="39"/>
        <end position="97"/>
    </location>
</feature>
<protein>
    <recommendedName>
        <fullName evidence="4 5">Large ribosomal subunit protein uL4</fullName>
    </recommendedName>
</protein>
<evidence type="ECO:0000256" key="5">
    <source>
        <dbReference type="HAMAP-Rule" id="MF_01328"/>
    </source>
</evidence>
<dbReference type="NCBIfam" id="TIGR03953">
    <property type="entry name" value="rplD_bact"/>
    <property type="match status" value="1"/>
</dbReference>
<dbReference type="GO" id="GO:1990904">
    <property type="term" value="C:ribonucleoprotein complex"/>
    <property type="evidence" value="ECO:0007669"/>
    <property type="project" value="UniProtKB-KW"/>
</dbReference>
<dbReference type="PANTHER" id="PTHR10746:SF6">
    <property type="entry name" value="LARGE RIBOSOMAL SUBUNIT PROTEIN UL4M"/>
    <property type="match status" value="1"/>
</dbReference>
<keyword evidence="5" id="KW-0694">RNA-binding</keyword>
<dbReference type="GO" id="GO:0003735">
    <property type="term" value="F:structural constituent of ribosome"/>
    <property type="evidence" value="ECO:0007669"/>
    <property type="project" value="InterPro"/>
</dbReference>
<feature type="compositionally biased region" description="Basic residues" evidence="6">
    <location>
        <begin position="62"/>
        <end position="76"/>
    </location>
</feature>
<evidence type="ECO:0000256" key="4">
    <source>
        <dbReference type="ARBA" id="ARBA00035244"/>
    </source>
</evidence>
<evidence type="ECO:0000313" key="8">
    <source>
        <dbReference type="Proteomes" id="UP000229342"/>
    </source>
</evidence>